<dbReference type="Proteomes" id="UP000007460">
    <property type="component" value="Chromosome"/>
</dbReference>
<dbReference type="GO" id="GO:0000105">
    <property type="term" value="P:L-histidine biosynthetic process"/>
    <property type="evidence" value="ECO:0007669"/>
    <property type="project" value="UniProtKB-UniRule"/>
</dbReference>
<keyword evidence="12" id="KW-1185">Reference proteome</keyword>
<dbReference type="KEGG" id="apb:SAR116_0440"/>
<dbReference type="PANTHER" id="PTHR43090:SF2">
    <property type="entry name" value="1-(5-PHOSPHORIBOSYL)-5-[(5-PHOSPHORIBOSYLAMINO)METHYLIDENEAMINO] IMIDAZOLE-4-CARBOXAMIDE ISOMERASE"/>
    <property type="match status" value="1"/>
</dbReference>
<dbReference type="InterPro" id="IPR013785">
    <property type="entry name" value="Aldolase_TIM"/>
</dbReference>
<dbReference type="GO" id="GO:0003949">
    <property type="term" value="F:1-(5-phosphoribosyl)-5-[(5-phosphoribosylamino)methylideneamino]imidazole-4-carboxamide isomerase activity"/>
    <property type="evidence" value="ECO:0007669"/>
    <property type="project" value="UniProtKB-UniRule"/>
</dbReference>
<dbReference type="InterPro" id="IPR011060">
    <property type="entry name" value="RibuloseP-bd_barrel"/>
</dbReference>
<dbReference type="PANTHER" id="PTHR43090">
    <property type="entry name" value="1-(5-PHOSPHORIBOSYL)-5-[(5-PHOSPHORIBOSYLAMINO)METHYLIDENEAMINO] IMIDAZOLE-4-CARBOXAMIDE ISOMERASE"/>
    <property type="match status" value="1"/>
</dbReference>
<evidence type="ECO:0000256" key="9">
    <source>
        <dbReference type="HAMAP-Rule" id="MF_01014"/>
    </source>
</evidence>
<dbReference type="EC" id="5.3.1.16" evidence="9"/>
<dbReference type="HOGENOM" id="CLU_048577_1_2_5"/>
<keyword evidence="8 9" id="KW-0413">Isomerase</keyword>
<evidence type="ECO:0000256" key="2">
    <source>
        <dbReference type="ARBA" id="ARBA00004496"/>
    </source>
</evidence>
<dbReference type="Gene3D" id="3.20.20.70">
    <property type="entry name" value="Aldolase class I"/>
    <property type="match status" value="1"/>
</dbReference>
<dbReference type="InterPro" id="IPR044524">
    <property type="entry name" value="Isoase_HisA-like"/>
</dbReference>
<protein>
    <recommendedName>
        <fullName evidence="9">1-(5-phosphoribosyl)-5-[(5-phosphoribosylamino)methylideneamino] imidazole-4-carboxamide isomerase</fullName>
        <ecNumber evidence="9">5.3.1.16</ecNumber>
    </recommendedName>
    <alternativeName>
        <fullName evidence="9">Phosphoribosylformimino-5-aminoimidazole carboxamide ribotide isomerase</fullName>
    </alternativeName>
</protein>
<dbReference type="RefSeq" id="WP_013045313.1">
    <property type="nucleotide sequence ID" value="NC_014010.1"/>
</dbReference>
<dbReference type="GO" id="GO:0005737">
    <property type="term" value="C:cytoplasm"/>
    <property type="evidence" value="ECO:0007669"/>
    <property type="project" value="UniProtKB-SubCell"/>
</dbReference>
<evidence type="ECO:0000256" key="8">
    <source>
        <dbReference type="ARBA" id="ARBA00023235"/>
    </source>
</evidence>
<evidence type="ECO:0000256" key="6">
    <source>
        <dbReference type="ARBA" id="ARBA00022605"/>
    </source>
</evidence>
<evidence type="ECO:0000256" key="7">
    <source>
        <dbReference type="ARBA" id="ARBA00023102"/>
    </source>
</evidence>
<evidence type="ECO:0000256" key="3">
    <source>
        <dbReference type="ARBA" id="ARBA00005133"/>
    </source>
</evidence>
<dbReference type="HAMAP" id="MF_01014">
    <property type="entry name" value="HisA"/>
    <property type="match status" value="1"/>
</dbReference>
<dbReference type="SUPFAM" id="SSF51366">
    <property type="entry name" value="Ribulose-phoshate binding barrel"/>
    <property type="match status" value="1"/>
</dbReference>
<name>D5BQW9_PUNMI</name>
<dbReference type="Pfam" id="PF00977">
    <property type="entry name" value="His_biosynth"/>
    <property type="match status" value="1"/>
</dbReference>
<keyword evidence="7 9" id="KW-0368">Histidine biosynthesis</keyword>
<accession>D5BQW9</accession>
<comment type="subcellular location">
    <subcellularLocation>
        <location evidence="2 9">Cytoplasm</location>
    </subcellularLocation>
</comment>
<sequence>MIIYPAIDLIGGAVVRLNKGDFDQQTTYGTDPVSVAKSYADAGASWLHLVDLDGAKDPANRQLDLITRIIDATGLKVQTGGGIRSLDDVADLVNAGASRVVVGSLAVRDYAAGEALFSRYGGETICLAADVMPVADTSGDVSYNIAMSGWQETSKLTLFEFLGHYANHGLLHALCTDIARDGMMTGCNRDLYASVKSAFPNIKLQASGGVSALNDLEGLPTDGVIIGKALYEGVFSVREALEVVAC</sequence>
<dbReference type="AlphaFoldDB" id="D5BQW9"/>
<evidence type="ECO:0000313" key="11">
    <source>
        <dbReference type="EMBL" id="ADE38683.1"/>
    </source>
</evidence>
<dbReference type="CDD" id="cd04732">
    <property type="entry name" value="HisA"/>
    <property type="match status" value="1"/>
</dbReference>
<evidence type="ECO:0000256" key="5">
    <source>
        <dbReference type="ARBA" id="ARBA00022490"/>
    </source>
</evidence>
<evidence type="ECO:0000256" key="1">
    <source>
        <dbReference type="ARBA" id="ARBA00000901"/>
    </source>
</evidence>
<dbReference type="STRING" id="488538.SAR116_0440"/>
<dbReference type="eggNOG" id="COG0106">
    <property type="taxonomic scope" value="Bacteria"/>
</dbReference>
<dbReference type="InterPro" id="IPR023016">
    <property type="entry name" value="HisA/PriA"/>
</dbReference>
<reference evidence="11 12" key="1">
    <citation type="journal article" date="2010" name="J. Bacteriol.">
        <title>Complete genome sequence of "Candidatus Puniceispirillum marinum" IMCC1322, a representative of the SAR116 clade in the Alphaproteobacteria.</title>
        <authorList>
            <person name="Oh H.M."/>
            <person name="Kwon K.K."/>
            <person name="Kang I."/>
            <person name="Kang S.G."/>
            <person name="Lee J.H."/>
            <person name="Kim S.J."/>
            <person name="Cho J.C."/>
        </authorList>
    </citation>
    <scope>NUCLEOTIDE SEQUENCE [LARGE SCALE GENOMIC DNA]</scope>
    <source>
        <strain evidence="11 12">IMCC1322</strain>
    </source>
</reference>
<keyword evidence="6 9" id="KW-0028">Amino-acid biosynthesis</keyword>
<evidence type="ECO:0000256" key="4">
    <source>
        <dbReference type="ARBA" id="ARBA00009667"/>
    </source>
</evidence>
<comment type="pathway">
    <text evidence="3 9">Amino-acid biosynthesis; L-histidine biosynthesis; L-histidine from 5-phospho-alpha-D-ribose 1-diphosphate: step 4/9.</text>
</comment>
<dbReference type="GO" id="GO:0000162">
    <property type="term" value="P:L-tryptophan biosynthetic process"/>
    <property type="evidence" value="ECO:0007669"/>
    <property type="project" value="TreeGrafter"/>
</dbReference>
<dbReference type="EMBL" id="CP001751">
    <property type="protein sequence ID" value="ADE38683.1"/>
    <property type="molecule type" value="Genomic_DNA"/>
</dbReference>
<organism evidence="11 12">
    <name type="scientific">Puniceispirillum marinum (strain IMCC1322)</name>
    <dbReference type="NCBI Taxonomy" id="488538"/>
    <lineage>
        <taxon>Bacteria</taxon>
        <taxon>Pseudomonadati</taxon>
        <taxon>Pseudomonadota</taxon>
        <taxon>Alphaproteobacteria</taxon>
        <taxon>Candidatus Puniceispirillales</taxon>
        <taxon>Candidatus Puniceispirillaceae</taxon>
        <taxon>Candidatus Puniceispirillum</taxon>
    </lineage>
</organism>
<comment type="similarity">
    <text evidence="4 9 10">Belongs to the HisA/HisF family.</text>
</comment>
<keyword evidence="5 9" id="KW-0963">Cytoplasm</keyword>
<comment type="catalytic activity">
    <reaction evidence="1 9">
        <text>1-(5-phospho-beta-D-ribosyl)-5-[(5-phospho-beta-D-ribosylamino)methylideneamino]imidazole-4-carboxamide = 5-[(5-phospho-1-deoxy-D-ribulos-1-ylimino)methylamino]-1-(5-phospho-beta-D-ribosyl)imidazole-4-carboxamide</text>
        <dbReference type="Rhea" id="RHEA:15469"/>
        <dbReference type="ChEBI" id="CHEBI:58435"/>
        <dbReference type="ChEBI" id="CHEBI:58525"/>
        <dbReference type="EC" id="5.3.1.16"/>
    </reaction>
</comment>
<dbReference type="UniPathway" id="UPA00031">
    <property type="reaction ID" value="UER00009"/>
</dbReference>
<feature type="active site" description="Proton acceptor" evidence="9">
    <location>
        <position position="8"/>
    </location>
</feature>
<dbReference type="InterPro" id="IPR006062">
    <property type="entry name" value="His_biosynth"/>
</dbReference>
<evidence type="ECO:0000256" key="10">
    <source>
        <dbReference type="RuleBase" id="RU003657"/>
    </source>
</evidence>
<feature type="active site" description="Proton donor" evidence="9">
    <location>
        <position position="130"/>
    </location>
</feature>
<dbReference type="FunFam" id="3.20.20.70:FF:000009">
    <property type="entry name" value="1-(5-phosphoribosyl)-5-[(5-phosphoribosylamino)methylideneamino] imidazole-4-carboxamide isomerase"/>
    <property type="match status" value="1"/>
</dbReference>
<proteinExistence type="inferred from homology"/>
<evidence type="ECO:0000313" key="12">
    <source>
        <dbReference type="Proteomes" id="UP000007460"/>
    </source>
</evidence>
<gene>
    <name evidence="9" type="primary">hisA</name>
    <name evidence="11" type="ordered locus">SAR116_0440</name>
</gene>